<proteinExistence type="predicted"/>
<comment type="caution">
    <text evidence="2">The sequence shown here is derived from an EMBL/GenBank/DDBJ whole genome shotgun (WGS) entry which is preliminary data.</text>
</comment>
<protein>
    <submittedName>
        <fullName evidence="2">Uncharacterized protein</fullName>
    </submittedName>
</protein>
<feature type="compositionally biased region" description="Acidic residues" evidence="1">
    <location>
        <begin position="157"/>
        <end position="168"/>
    </location>
</feature>
<evidence type="ECO:0000313" key="2">
    <source>
        <dbReference type="EMBL" id="KXT13702.1"/>
    </source>
</evidence>
<organism evidence="2 3">
    <name type="scientific">Pseudocercospora musae</name>
    <dbReference type="NCBI Taxonomy" id="113226"/>
    <lineage>
        <taxon>Eukaryota</taxon>
        <taxon>Fungi</taxon>
        <taxon>Dikarya</taxon>
        <taxon>Ascomycota</taxon>
        <taxon>Pezizomycotina</taxon>
        <taxon>Dothideomycetes</taxon>
        <taxon>Dothideomycetidae</taxon>
        <taxon>Mycosphaerellales</taxon>
        <taxon>Mycosphaerellaceae</taxon>
        <taxon>Pseudocercospora</taxon>
    </lineage>
</organism>
<keyword evidence="3" id="KW-1185">Reference proteome</keyword>
<feature type="region of interest" description="Disordered" evidence="1">
    <location>
        <begin position="114"/>
        <end position="183"/>
    </location>
</feature>
<accession>A0A139IGK8</accession>
<dbReference type="EMBL" id="LFZO01000107">
    <property type="protein sequence ID" value="KXT13702.1"/>
    <property type="molecule type" value="Genomic_DNA"/>
</dbReference>
<reference evidence="2 3" key="1">
    <citation type="submission" date="2015-07" db="EMBL/GenBank/DDBJ databases">
        <title>Comparative genomics of the Sigatoka disease complex on banana suggests a link between parallel evolutionary changes in Pseudocercospora fijiensis and Pseudocercospora eumusae and increased virulence on the banana host.</title>
        <authorList>
            <person name="Chang T.-C."/>
            <person name="Salvucci A."/>
            <person name="Crous P.W."/>
            <person name="Stergiopoulos I."/>
        </authorList>
    </citation>
    <scope>NUCLEOTIDE SEQUENCE [LARGE SCALE GENOMIC DNA]</scope>
    <source>
        <strain evidence="2 3">CBS 116634</strain>
    </source>
</reference>
<gene>
    <name evidence="2" type="ORF">AC579_8114</name>
</gene>
<evidence type="ECO:0000313" key="3">
    <source>
        <dbReference type="Proteomes" id="UP000073492"/>
    </source>
</evidence>
<evidence type="ECO:0000256" key="1">
    <source>
        <dbReference type="SAM" id="MobiDB-lite"/>
    </source>
</evidence>
<sequence length="237" mass="25441">MDWCKGKGKLWCTGPSNTLAGRSCVVIASLLFTVASVLNSFSLPGAVGTGAGRDRNAKGQNFQPSEVLDEGEHCSLVQGSPLTDRFSPSLCSALHASDANFAGPRLELIERADEDDDVTEGENTEHVGNNGIGNGGTTSAEGAEDDEARETQAGGECEGEYEDEDEGGQQEPLPAPPTPQHLGRKTAPLKRLIILRGSLLWNLCWKFVSRKLFAYQFLRSNCDCSDPGEHYKNPAKS</sequence>
<dbReference type="Proteomes" id="UP000073492">
    <property type="component" value="Unassembled WGS sequence"/>
</dbReference>
<dbReference type="AlphaFoldDB" id="A0A139IGK8"/>
<name>A0A139IGK8_9PEZI</name>